<keyword evidence="2 12" id="KW-0575">Peroxidase</keyword>
<organism evidence="12 13">
    <name type="scientific">Streptomyces europaeiscabiei</name>
    <dbReference type="NCBI Taxonomy" id="146819"/>
    <lineage>
        <taxon>Bacteria</taxon>
        <taxon>Bacillati</taxon>
        <taxon>Actinomycetota</taxon>
        <taxon>Actinomycetes</taxon>
        <taxon>Kitasatosporales</taxon>
        <taxon>Streptomycetaceae</taxon>
        <taxon>Streptomyces</taxon>
    </lineage>
</organism>
<comment type="cofactor">
    <cofactor evidence="1">
        <name>heme b</name>
        <dbReference type="ChEBI" id="CHEBI:60344"/>
    </cofactor>
</comment>
<keyword evidence="4" id="KW-0479">Metal-binding</keyword>
<accession>A0AAJ2UNK8</accession>
<feature type="domain" description="Dyp-type peroxidase C-terminal" evidence="10">
    <location>
        <begin position="246"/>
        <end position="402"/>
    </location>
</feature>
<dbReference type="InterPro" id="IPR048328">
    <property type="entry name" value="Dyp_perox_C"/>
</dbReference>
<feature type="compositionally biased region" description="Basic and acidic residues" evidence="9">
    <location>
        <begin position="207"/>
        <end position="216"/>
    </location>
</feature>
<evidence type="ECO:0000256" key="8">
    <source>
        <dbReference type="ARBA" id="ARBA00025737"/>
    </source>
</evidence>
<keyword evidence="6" id="KW-0560">Oxidoreductase</keyword>
<keyword evidence="5" id="KW-0732">Signal</keyword>
<dbReference type="InterPro" id="IPR006314">
    <property type="entry name" value="Dyp_peroxidase"/>
</dbReference>
<dbReference type="AlphaFoldDB" id="A0AAJ2UNK8"/>
<dbReference type="GO" id="GO:0020037">
    <property type="term" value="F:heme binding"/>
    <property type="evidence" value="ECO:0007669"/>
    <property type="project" value="InterPro"/>
</dbReference>
<dbReference type="Proteomes" id="UP001273589">
    <property type="component" value="Unassembled WGS sequence"/>
</dbReference>
<evidence type="ECO:0000256" key="3">
    <source>
        <dbReference type="ARBA" id="ARBA00022617"/>
    </source>
</evidence>
<dbReference type="NCBIfam" id="TIGR01413">
    <property type="entry name" value="Dyp_perox_fam"/>
    <property type="match status" value="1"/>
</dbReference>
<dbReference type="Pfam" id="PF20628">
    <property type="entry name" value="Dyp_perox_C"/>
    <property type="match status" value="1"/>
</dbReference>
<dbReference type="SUPFAM" id="SSF54909">
    <property type="entry name" value="Dimeric alpha+beta barrel"/>
    <property type="match status" value="1"/>
</dbReference>
<feature type="region of interest" description="Disordered" evidence="9">
    <location>
        <begin position="197"/>
        <end position="216"/>
    </location>
</feature>
<evidence type="ECO:0000259" key="10">
    <source>
        <dbReference type="Pfam" id="PF20628"/>
    </source>
</evidence>
<evidence type="ECO:0000256" key="2">
    <source>
        <dbReference type="ARBA" id="ARBA00022559"/>
    </source>
</evidence>
<evidence type="ECO:0000259" key="11">
    <source>
        <dbReference type="Pfam" id="PF21105"/>
    </source>
</evidence>
<evidence type="ECO:0000256" key="9">
    <source>
        <dbReference type="SAM" id="MobiDB-lite"/>
    </source>
</evidence>
<name>A0AAJ2UNK8_9ACTN</name>
<dbReference type="PROSITE" id="PS51404">
    <property type="entry name" value="DYP_PEROXIDASE"/>
    <property type="match status" value="1"/>
</dbReference>
<sequence length="473" mass="51563">MAEVERLPAPPLRTSTEIQGNILAAFHKDYMTFRYLRFPDAARGRGWLSVMLNTVSVTAEVEGFNEAFSLSRRAYGHDPDKGVTWVGLSLTYQGLMEVSVQPEQVEKDLYAFEALRAGADGRATIVGDDPGQWVFGSGENTVHAVVVVAADTKEDLDNKLLKIATADNAHGVILVGQDNGETLPDELRGHEHFGFKDGVSQPGISQFHREDPRKPGYRENRLGAELIAPGEFVFGYPCEEGSNNRTGPAWMKDGSFQVVRRLHQDVASWRAAIAEAAKSFVPALDFDGLAARVVGRNPDGTPLARPSDPVAGIGSDLNDFDYRNDPRGQDTPCASHTRKTNPRHADPTIHTRSHRMLRRGIPYGPPLAPGQPDDGQERGLLFVCYGTSLEEQFEHVQARWANAADFTPGEPGAPTGRDNVCGPGGEARFELGENGPQGTVDMRGFLKTMGMVYAFTPSMSTLRLLAEGAPLPR</sequence>
<protein>
    <submittedName>
        <fullName evidence="12">Dyp-type peroxidase</fullName>
    </submittedName>
</protein>
<evidence type="ECO:0000256" key="7">
    <source>
        <dbReference type="ARBA" id="ARBA00023004"/>
    </source>
</evidence>
<comment type="caution">
    <text evidence="12">The sequence shown here is derived from an EMBL/GenBank/DDBJ whole genome shotgun (WGS) entry which is preliminary data.</text>
</comment>
<dbReference type="PANTHER" id="PTHR30521:SF4">
    <property type="entry name" value="DEFERROCHELATASE"/>
    <property type="match status" value="1"/>
</dbReference>
<dbReference type="GO" id="GO:0046872">
    <property type="term" value="F:metal ion binding"/>
    <property type="evidence" value="ECO:0007669"/>
    <property type="project" value="UniProtKB-KW"/>
</dbReference>
<dbReference type="InterPro" id="IPR049509">
    <property type="entry name" value="DyP_N"/>
</dbReference>
<gene>
    <name evidence="12" type="ORF">PV367_23380</name>
</gene>
<dbReference type="GO" id="GO:0005829">
    <property type="term" value="C:cytosol"/>
    <property type="evidence" value="ECO:0007669"/>
    <property type="project" value="TreeGrafter"/>
</dbReference>
<evidence type="ECO:0000256" key="4">
    <source>
        <dbReference type="ARBA" id="ARBA00022723"/>
    </source>
</evidence>
<proteinExistence type="inferred from homology"/>
<dbReference type="Pfam" id="PF21105">
    <property type="entry name" value="DyP_N"/>
    <property type="match status" value="1"/>
</dbReference>
<comment type="similarity">
    <text evidence="8">Belongs to the DyP-type peroxidase family.</text>
</comment>
<dbReference type="GO" id="GO:0004601">
    <property type="term" value="F:peroxidase activity"/>
    <property type="evidence" value="ECO:0007669"/>
    <property type="project" value="UniProtKB-KW"/>
</dbReference>
<dbReference type="PANTHER" id="PTHR30521">
    <property type="entry name" value="DEFERROCHELATASE/PEROXIDASE"/>
    <property type="match status" value="1"/>
</dbReference>
<dbReference type="EMBL" id="JARAWN010000153">
    <property type="protein sequence ID" value="MDX3132656.1"/>
    <property type="molecule type" value="Genomic_DNA"/>
</dbReference>
<feature type="domain" description="DyP dimeric alpha+beta barrel" evidence="11">
    <location>
        <begin position="17"/>
        <end position="165"/>
    </location>
</feature>
<evidence type="ECO:0000256" key="6">
    <source>
        <dbReference type="ARBA" id="ARBA00023002"/>
    </source>
</evidence>
<feature type="region of interest" description="Disordered" evidence="9">
    <location>
        <begin position="323"/>
        <end position="348"/>
    </location>
</feature>
<keyword evidence="7" id="KW-0408">Iron</keyword>
<evidence type="ECO:0000256" key="5">
    <source>
        <dbReference type="ARBA" id="ARBA00022729"/>
    </source>
</evidence>
<reference evidence="12" key="1">
    <citation type="journal article" date="2023" name="Microb. Genom.">
        <title>Mesoterricola silvestris gen. nov., sp. nov., Mesoterricola sediminis sp. nov., Geothrix oryzae sp. nov., Geothrix edaphica sp. nov., Geothrix rubra sp. nov., and Geothrix limicola sp. nov., six novel members of Acidobacteriota isolated from soils.</title>
        <authorList>
            <person name="Weisberg A.J."/>
            <person name="Pearce E."/>
            <person name="Kramer C.G."/>
            <person name="Chang J.H."/>
            <person name="Clarke C.R."/>
        </authorList>
    </citation>
    <scope>NUCLEOTIDE SEQUENCE</scope>
    <source>
        <strain evidence="12">ND06-05F</strain>
    </source>
</reference>
<dbReference type="RefSeq" id="WP_319693881.1">
    <property type="nucleotide sequence ID" value="NZ_JARAWN010000153.1"/>
</dbReference>
<evidence type="ECO:0000256" key="1">
    <source>
        <dbReference type="ARBA" id="ARBA00001970"/>
    </source>
</evidence>
<dbReference type="InterPro" id="IPR011008">
    <property type="entry name" value="Dimeric_a/b-barrel"/>
</dbReference>
<keyword evidence="3" id="KW-0349">Heme</keyword>
<evidence type="ECO:0000313" key="13">
    <source>
        <dbReference type="Proteomes" id="UP001273589"/>
    </source>
</evidence>
<evidence type="ECO:0000313" key="12">
    <source>
        <dbReference type="EMBL" id="MDX3132656.1"/>
    </source>
</evidence>